<accession>A0ABW6K9X9</accession>
<sequence>MSAIKIGRLHEITKESEELKAKLEALMKPLKEQLDALTEEEKSIREELAEDAKQHGESKKSKSGDCKSLSYPGLGTVSVTVKEDWELVDTTAAKELVETNPIFFAAQKVDVNKKEFIKIATEVFKETGELVPCVQKVSKETTRITLAKIEDE</sequence>
<gene>
    <name evidence="2" type="ORF">ACFYKX_10380</name>
</gene>
<protein>
    <recommendedName>
        <fullName evidence="4">Phage protein</fullName>
    </recommendedName>
</protein>
<feature type="region of interest" description="Disordered" evidence="1">
    <location>
        <begin position="39"/>
        <end position="68"/>
    </location>
</feature>
<dbReference type="RefSeq" id="WP_389360776.1">
    <property type="nucleotide sequence ID" value="NZ_JBIACK010000004.1"/>
</dbReference>
<evidence type="ECO:0000313" key="2">
    <source>
        <dbReference type="EMBL" id="MFE8701023.1"/>
    </source>
</evidence>
<dbReference type="Proteomes" id="UP001601059">
    <property type="component" value="Unassembled WGS sequence"/>
</dbReference>
<evidence type="ECO:0000313" key="3">
    <source>
        <dbReference type="Proteomes" id="UP001601059"/>
    </source>
</evidence>
<name>A0ABW6K9X9_9BACI</name>
<keyword evidence="3" id="KW-1185">Reference proteome</keyword>
<evidence type="ECO:0000256" key="1">
    <source>
        <dbReference type="SAM" id="MobiDB-lite"/>
    </source>
</evidence>
<dbReference type="EMBL" id="JBIACK010000004">
    <property type="protein sequence ID" value="MFE8701023.1"/>
    <property type="molecule type" value="Genomic_DNA"/>
</dbReference>
<evidence type="ECO:0008006" key="4">
    <source>
        <dbReference type="Google" id="ProtNLM"/>
    </source>
</evidence>
<organism evidence="2 3">
    <name type="scientific">Cytobacillus spartinae</name>
    <dbReference type="NCBI Taxonomy" id="3299023"/>
    <lineage>
        <taxon>Bacteria</taxon>
        <taxon>Bacillati</taxon>
        <taxon>Bacillota</taxon>
        <taxon>Bacilli</taxon>
        <taxon>Bacillales</taxon>
        <taxon>Bacillaceae</taxon>
        <taxon>Cytobacillus</taxon>
    </lineage>
</organism>
<reference evidence="2 3" key="1">
    <citation type="submission" date="2024-08" db="EMBL/GenBank/DDBJ databases">
        <title>Two novel Cytobacillus novel species.</title>
        <authorList>
            <person name="Liu G."/>
        </authorList>
    </citation>
    <scope>NUCLEOTIDE SEQUENCE [LARGE SCALE GENOMIC DNA]</scope>
    <source>
        <strain evidence="2 3">FJAT-54145</strain>
    </source>
</reference>
<proteinExistence type="predicted"/>
<feature type="compositionally biased region" description="Basic and acidic residues" evidence="1">
    <location>
        <begin position="39"/>
        <end position="65"/>
    </location>
</feature>
<comment type="caution">
    <text evidence="2">The sequence shown here is derived from an EMBL/GenBank/DDBJ whole genome shotgun (WGS) entry which is preliminary data.</text>
</comment>